<reference evidence="2 3" key="1">
    <citation type="submission" date="2008-03" db="EMBL/GenBank/DDBJ databases">
        <title>Sequencing of the draft genome and assembly of Burkholderia ambifaria MEX-5.</title>
        <authorList>
            <consortium name="US DOE Joint Genome Institute (JGI-PGF)"/>
            <person name="Copeland A."/>
            <person name="Lucas S."/>
            <person name="Lapidus A."/>
            <person name="Glavina del Rio T."/>
            <person name="Dalin E."/>
            <person name="Tice H."/>
            <person name="Bruce D."/>
            <person name="Goodwin L."/>
            <person name="Pitluck S."/>
            <person name="Larimer F."/>
            <person name="Land M.L."/>
            <person name="Hauser L."/>
            <person name="Tiedje J."/>
            <person name="Richardson P."/>
        </authorList>
    </citation>
    <scope>NUCLEOTIDE SEQUENCE [LARGE SCALE GENOMIC DNA]</scope>
    <source>
        <strain evidence="2 3">MEX-5</strain>
    </source>
</reference>
<dbReference type="EMBL" id="ABLK01000112">
    <property type="protein sequence ID" value="EDT40709.1"/>
    <property type="molecule type" value="Genomic_DNA"/>
</dbReference>
<evidence type="ECO:0000313" key="3">
    <source>
        <dbReference type="Proteomes" id="UP000004814"/>
    </source>
</evidence>
<gene>
    <name evidence="2" type="ORF">BamMEX5DRAFT_3522</name>
</gene>
<organism evidence="2 3">
    <name type="scientific">Burkholderia ambifaria MEX-5</name>
    <dbReference type="NCBI Taxonomy" id="396597"/>
    <lineage>
        <taxon>Bacteria</taxon>
        <taxon>Pseudomonadati</taxon>
        <taxon>Pseudomonadota</taxon>
        <taxon>Betaproteobacteria</taxon>
        <taxon>Burkholderiales</taxon>
        <taxon>Burkholderiaceae</taxon>
        <taxon>Burkholderia</taxon>
        <taxon>Burkholderia cepacia complex</taxon>
    </lineage>
</organism>
<evidence type="ECO:0000256" key="1">
    <source>
        <dbReference type="SAM" id="Coils"/>
    </source>
</evidence>
<keyword evidence="1" id="KW-0175">Coiled coil</keyword>
<protein>
    <submittedName>
        <fullName evidence="2">Uncharacterized protein</fullName>
    </submittedName>
</protein>
<evidence type="ECO:0000313" key="2">
    <source>
        <dbReference type="EMBL" id="EDT40709.1"/>
    </source>
</evidence>
<proteinExistence type="predicted"/>
<dbReference type="AlphaFoldDB" id="B1T6V6"/>
<dbReference type="Proteomes" id="UP000004814">
    <property type="component" value="Unassembled WGS sequence"/>
</dbReference>
<name>B1T6V6_9BURK</name>
<dbReference type="PATRIC" id="fig|396597.7.peg.4446"/>
<sequence>MFSASWKNEMTKTVAELQSELDRLDAEIRITREQEVGGPLDQITELMAQWSISLDQVARHFRHRFGMEASDTSLRRTDDPELTAFLTRAIRQILSDDPAPHLVRGALATTRGSFIAAAAATPFPHFAVTLATDPSRVFTARQFKI</sequence>
<feature type="coiled-coil region" evidence="1">
    <location>
        <begin position="7"/>
        <end position="34"/>
    </location>
</feature>
<comment type="caution">
    <text evidence="2">The sequence shown here is derived from an EMBL/GenBank/DDBJ whole genome shotgun (WGS) entry which is preliminary data.</text>
</comment>
<accession>B1T6V6</accession>